<dbReference type="GeneID" id="8779554"/>
<dbReference type="GO" id="GO:0016765">
    <property type="term" value="F:transferase activity, transferring alkyl or aryl (other than methyl) groups"/>
    <property type="evidence" value="ECO:0007669"/>
    <property type="project" value="InterPro"/>
</dbReference>
<dbReference type="NCBIfam" id="NF009523">
    <property type="entry name" value="PRK12884.1"/>
    <property type="match status" value="1"/>
</dbReference>
<keyword evidence="7" id="KW-1185">Reference proteome</keyword>
<evidence type="ECO:0000256" key="2">
    <source>
        <dbReference type="ARBA" id="ARBA00022692"/>
    </source>
</evidence>
<dbReference type="RefSeq" id="WP_012966497.1">
    <property type="nucleotide sequence ID" value="NC_013849.1"/>
</dbReference>
<dbReference type="InterPro" id="IPR000537">
    <property type="entry name" value="UbiA_prenyltransferase"/>
</dbReference>
<dbReference type="Gene3D" id="1.20.120.1780">
    <property type="entry name" value="UbiA prenyltransferase"/>
    <property type="match status" value="1"/>
</dbReference>
<gene>
    <name evidence="6" type="ordered locus">Ferp_2021</name>
</gene>
<reference evidence="7" key="1">
    <citation type="submission" date="2010-02" db="EMBL/GenBank/DDBJ databases">
        <title>Complete sequence of Ferroglobus placidus DSM 10642.</title>
        <authorList>
            <consortium name="US DOE Joint Genome Institute"/>
            <person name="Lucas S."/>
            <person name="Copeland A."/>
            <person name="Lapidus A."/>
            <person name="Cheng J.-F."/>
            <person name="Bruce D."/>
            <person name="Goodwin L."/>
            <person name="Pitluck S."/>
            <person name="Saunders E."/>
            <person name="Brettin T."/>
            <person name="Detter J.C."/>
            <person name="Han C."/>
            <person name="Tapia R."/>
            <person name="Larimer F."/>
            <person name="Land M."/>
            <person name="Hauser L."/>
            <person name="Kyrpides N."/>
            <person name="Ivanova N."/>
            <person name="Holmes D."/>
            <person name="Lovley D."/>
            <person name="Kyrpides N."/>
            <person name="Anderson I.J."/>
            <person name="Woyke T."/>
        </authorList>
    </citation>
    <scope>NUCLEOTIDE SEQUENCE [LARGE SCALE GENOMIC DNA]</scope>
    <source>
        <strain evidence="7">DSM 10642 / AEDII12DO</strain>
    </source>
</reference>
<dbReference type="OrthoDB" id="11851at2157"/>
<dbReference type="eggNOG" id="arCOG00476">
    <property type="taxonomic scope" value="Archaea"/>
</dbReference>
<feature type="transmembrane region" description="Helical" evidence="5">
    <location>
        <begin position="12"/>
        <end position="30"/>
    </location>
</feature>
<dbReference type="CDD" id="cd13961">
    <property type="entry name" value="PT_UbiA_DGGGPS"/>
    <property type="match status" value="1"/>
</dbReference>
<name>D3S095_FERPA</name>
<dbReference type="Proteomes" id="UP000002613">
    <property type="component" value="Chromosome"/>
</dbReference>
<feature type="transmembrane region" description="Helical" evidence="5">
    <location>
        <begin position="90"/>
        <end position="120"/>
    </location>
</feature>
<keyword evidence="6" id="KW-0808">Transferase</keyword>
<dbReference type="AlphaFoldDB" id="D3S095"/>
<evidence type="ECO:0000313" key="7">
    <source>
        <dbReference type="Proteomes" id="UP000002613"/>
    </source>
</evidence>
<evidence type="ECO:0000256" key="5">
    <source>
        <dbReference type="SAM" id="Phobius"/>
    </source>
</evidence>
<reference evidence="6 7" key="2">
    <citation type="journal article" date="2011" name="Stand. Genomic Sci.">
        <title>Complete genome sequence of Ferroglobus placidus AEDII12DO.</title>
        <authorList>
            <person name="Anderson I."/>
            <person name="Risso C."/>
            <person name="Holmes D."/>
            <person name="Lucas S."/>
            <person name="Copeland A."/>
            <person name="Lapidus A."/>
            <person name="Cheng J.F."/>
            <person name="Bruce D."/>
            <person name="Goodwin L."/>
            <person name="Pitluck S."/>
            <person name="Saunders E."/>
            <person name="Brettin T."/>
            <person name="Detter J.C."/>
            <person name="Han C."/>
            <person name="Tapia R."/>
            <person name="Larimer F."/>
            <person name="Land M."/>
            <person name="Hauser L."/>
            <person name="Woyke T."/>
            <person name="Lovley D."/>
            <person name="Kyrpides N."/>
            <person name="Ivanova N."/>
        </authorList>
    </citation>
    <scope>NUCLEOTIDE SEQUENCE [LARGE SCALE GENOMIC DNA]</scope>
    <source>
        <strain evidence="7">DSM 10642 / AEDII12DO</strain>
    </source>
</reference>
<dbReference type="Gene3D" id="1.10.357.140">
    <property type="entry name" value="UbiA prenyltransferase"/>
    <property type="match status" value="1"/>
</dbReference>
<protein>
    <submittedName>
        <fullName evidence="6">UbiA prenyltransferase</fullName>
    </submittedName>
</protein>
<feature type="transmembrane region" description="Helical" evidence="5">
    <location>
        <begin position="199"/>
        <end position="221"/>
    </location>
</feature>
<evidence type="ECO:0000313" key="6">
    <source>
        <dbReference type="EMBL" id="ADC66158.1"/>
    </source>
</evidence>
<dbReference type="PANTHER" id="PTHR42723">
    <property type="entry name" value="CHLOROPHYLL SYNTHASE"/>
    <property type="match status" value="1"/>
</dbReference>
<keyword evidence="2 5" id="KW-0812">Transmembrane</keyword>
<dbReference type="GO" id="GO:0005886">
    <property type="term" value="C:plasma membrane"/>
    <property type="evidence" value="ECO:0007669"/>
    <property type="project" value="UniProtKB-SubCell"/>
</dbReference>
<evidence type="ECO:0000256" key="1">
    <source>
        <dbReference type="ARBA" id="ARBA00004651"/>
    </source>
</evidence>
<dbReference type="PANTHER" id="PTHR42723:SF1">
    <property type="entry name" value="CHLOROPHYLL SYNTHASE, CHLOROPLASTIC"/>
    <property type="match status" value="1"/>
</dbReference>
<dbReference type="InterPro" id="IPR044878">
    <property type="entry name" value="UbiA_sf"/>
</dbReference>
<dbReference type="PaxDb" id="589924-Ferp_2021"/>
<dbReference type="EMBL" id="CP001899">
    <property type="protein sequence ID" value="ADC66158.1"/>
    <property type="molecule type" value="Genomic_DNA"/>
</dbReference>
<dbReference type="InterPro" id="IPR050475">
    <property type="entry name" value="Prenyltransferase_related"/>
</dbReference>
<dbReference type="KEGG" id="fpl:Ferp_2021"/>
<sequence length="279" mass="30863">MKARAYLKLFRIDHGIMYGFGVLVGIFIAAKNLPLEEALFGFLTAVFLQSSTFALNDYFDYEVDLANKRLDRPLVTGEISRKEALLSGIFLFPLGLIFSYLISPLAFVFALLISLLGILYDLKLKEFGLIGNAYIATTMAAPFLFGGIIVERLNEAIILLSALAFISGLGREIMKSIEDVEGDKIRNAKTVAILYGEEFAAKISALLFILAASLSFLALLFPEFQDIKYLIPVLACDSILLLSAFKLLRGVKREEIYSLRKRTMSAMALGMLAFLLGVI</sequence>
<keyword evidence="3 5" id="KW-1133">Transmembrane helix</keyword>
<organism evidence="6 7">
    <name type="scientific">Ferroglobus placidus (strain DSM 10642 / AEDII12DO)</name>
    <dbReference type="NCBI Taxonomy" id="589924"/>
    <lineage>
        <taxon>Archaea</taxon>
        <taxon>Methanobacteriati</taxon>
        <taxon>Methanobacteriota</taxon>
        <taxon>Archaeoglobi</taxon>
        <taxon>Archaeoglobales</taxon>
        <taxon>Archaeoglobaceae</taxon>
        <taxon>Ferroglobus</taxon>
    </lineage>
</organism>
<evidence type="ECO:0000256" key="4">
    <source>
        <dbReference type="ARBA" id="ARBA00023136"/>
    </source>
</evidence>
<dbReference type="HOGENOM" id="CLU_073311_1_1_2"/>
<dbReference type="STRING" id="589924.Ferp_2021"/>
<keyword evidence="4 5" id="KW-0472">Membrane</keyword>
<comment type="subcellular location">
    <subcellularLocation>
        <location evidence="1">Cell membrane</location>
        <topology evidence="1">Multi-pass membrane protein</topology>
    </subcellularLocation>
</comment>
<dbReference type="Pfam" id="PF01040">
    <property type="entry name" value="UbiA"/>
    <property type="match status" value="1"/>
</dbReference>
<accession>D3S095</accession>
<feature type="transmembrane region" description="Helical" evidence="5">
    <location>
        <begin position="156"/>
        <end position="174"/>
    </location>
</feature>
<evidence type="ECO:0000256" key="3">
    <source>
        <dbReference type="ARBA" id="ARBA00022989"/>
    </source>
</evidence>
<proteinExistence type="predicted"/>
<feature type="transmembrane region" description="Helical" evidence="5">
    <location>
        <begin position="127"/>
        <end position="150"/>
    </location>
</feature>